<organism evidence="13 14">
    <name type="scientific">Marinibaculum pumilum</name>
    <dbReference type="NCBI Taxonomy" id="1766165"/>
    <lineage>
        <taxon>Bacteria</taxon>
        <taxon>Pseudomonadati</taxon>
        <taxon>Pseudomonadota</taxon>
        <taxon>Alphaproteobacteria</taxon>
        <taxon>Rhodospirillales</taxon>
        <taxon>Rhodospirillaceae</taxon>
        <taxon>Marinibaculum</taxon>
    </lineage>
</organism>
<keyword evidence="2 10" id="KW-0963">Cytoplasm</keyword>
<dbReference type="InterPro" id="IPR001412">
    <property type="entry name" value="aa-tRNA-synth_I_CS"/>
</dbReference>
<keyword evidence="5 10" id="KW-0067">ATP-binding</keyword>
<evidence type="ECO:0000256" key="5">
    <source>
        <dbReference type="ARBA" id="ARBA00022840"/>
    </source>
</evidence>
<dbReference type="SUPFAM" id="SSF47323">
    <property type="entry name" value="Anticodon-binding domain of a subclass of class I aminoacyl-tRNA synthetases"/>
    <property type="match status" value="1"/>
</dbReference>
<dbReference type="NCBIfam" id="TIGR00392">
    <property type="entry name" value="ileS"/>
    <property type="match status" value="1"/>
</dbReference>
<dbReference type="InterPro" id="IPR009008">
    <property type="entry name" value="Val/Leu/Ile-tRNA-synth_edit"/>
</dbReference>
<name>A0ABV7L3Q8_9PROT</name>
<comment type="cofactor">
    <cofactor evidence="10">
        <name>Zn(2+)</name>
        <dbReference type="ChEBI" id="CHEBI:29105"/>
    </cofactor>
    <text evidence="10">Binds 1 zinc ion per subunit.</text>
</comment>
<feature type="binding site" evidence="10">
    <location>
        <position position="582"/>
    </location>
    <ligand>
        <name>L-isoleucyl-5'-AMP</name>
        <dbReference type="ChEBI" id="CHEBI:178002"/>
    </ligand>
</feature>
<sequence length="945" mass="104872">MNVNYKDTVRLPRTDFPMKAGLPAAEPKLLERWESTALWARLRDTSKGREKFILHDGPPYANGNIHIGTALNKILKDLVNRTQQMLGRDAFYVPGWDCHGLPIEWKIEERYRAEGRDKDQVPIVEFRRECREFADHWINVQRAEFKRLGVFGSWDRPYTTMSFPAEAQIVRELLKFLDSGALYRGSKPVMWSVVEKTALAEAEIEYHDHVSPQIWVAFPVEKPAAPELEGARVVIWTTTPWTIPANRAIAVSAKDRYLVMAVDAVTEKAAAKPGDRLVVAADLAQAFAGATGIEAWHEAASVTGAQVAGTVCAHPLKAHPEAAGGYAFPVQVFVADFVTMEQGTGFVHIAPGHGADDYELGIRNGIEVPDTLGEDGVYLPHVPIFAGRAVLTAEGKDGDANRAVGEALAETGALLARARLEHSYPHSWRSKAPLIFRNTPQWFISMAVNDLRAKALAAIDATRFVPAAGRNRLRSMIEHRPDWVISRQRAWGVPITLFVEKATGKPLNDPAVNERIVAAVAEEGADAWFDSPPERFLGDGRNPADYDQVFDILDVWFDSGSTHAFVLEEDADLAWPASLYLEGSDQHRGWFHSSLLESCGTRGRAPYDAVLTHGFVLDEKRRKMSKSLGNSVAPQEVIDQYGADILRLWVASSNYQDDLTIGPEILKAQTDAYRRLRNTLRYLLGNLDGFTAEERVAHADLPELERWVLHRVAELDGVIRAACDAFDFHRMYVELHNFCAIELSSLYFDIRKDALYCDALDSPRRRAARTVLDILFDHLTAWLAPILCFTAEEAWLSRNPSEEGSVHLRTFPLPDPGWTDPALGAKWRRVREIRRVVTGALEIARAEKRIGASLQAAPLVYLPAADAELLAGLAFADLCITSGIELSTAPAPAEAFRLEEVPDVAVVVRPADGEKCVRCWKVLPEVAPDGICHRCAEAVGELQPA</sequence>
<dbReference type="InterPro" id="IPR050081">
    <property type="entry name" value="Ile-tRNA_ligase"/>
</dbReference>
<keyword evidence="4 10" id="KW-0547">Nucleotide-binding</keyword>
<evidence type="ECO:0000256" key="10">
    <source>
        <dbReference type="HAMAP-Rule" id="MF_02002"/>
    </source>
</evidence>
<evidence type="ECO:0000256" key="4">
    <source>
        <dbReference type="ARBA" id="ARBA00022741"/>
    </source>
</evidence>
<protein>
    <recommendedName>
        <fullName evidence="10">Isoleucine--tRNA ligase</fullName>
        <ecNumber evidence="10">6.1.1.5</ecNumber>
    </recommendedName>
    <alternativeName>
        <fullName evidence="10">Isoleucyl-tRNA synthetase</fullName>
        <shortName evidence="10">IleRS</shortName>
    </alternativeName>
</protein>
<keyword evidence="7 10" id="KW-0030">Aminoacyl-tRNA synthetase</keyword>
<dbReference type="Gene3D" id="3.40.50.620">
    <property type="entry name" value="HUPs"/>
    <property type="match status" value="2"/>
</dbReference>
<evidence type="ECO:0000313" key="13">
    <source>
        <dbReference type="EMBL" id="MFC3228943.1"/>
    </source>
</evidence>
<dbReference type="EC" id="6.1.1.5" evidence="10"/>
<dbReference type="CDD" id="cd07960">
    <property type="entry name" value="Anticodon_Ia_Ile_BEm"/>
    <property type="match status" value="1"/>
</dbReference>
<dbReference type="Proteomes" id="UP001595528">
    <property type="component" value="Unassembled WGS sequence"/>
</dbReference>
<evidence type="ECO:0000259" key="12">
    <source>
        <dbReference type="Pfam" id="PF08264"/>
    </source>
</evidence>
<dbReference type="PROSITE" id="PS00178">
    <property type="entry name" value="AA_TRNA_LIGASE_I"/>
    <property type="match status" value="1"/>
</dbReference>
<dbReference type="PANTHER" id="PTHR42765">
    <property type="entry name" value="SOLEUCYL-TRNA SYNTHETASE"/>
    <property type="match status" value="1"/>
</dbReference>
<evidence type="ECO:0000256" key="6">
    <source>
        <dbReference type="ARBA" id="ARBA00022917"/>
    </source>
</evidence>
<feature type="domain" description="Aminoacyl-tRNA synthetase class Ia" evidence="11">
    <location>
        <begin position="29"/>
        <end position="660"/>
    </location>
</feature>
<keyword evidence="6 10" id="KW-0648">Protein biosynthesis</keyword>
<dbReference type="SUPFAM" id="SSF52374">
    <property type="entry name" value="Nucleotidylyl transferase"/>
    <property type="match status" value="1"/>
</dbReference>
<feature type="binding site" evidence="10">
    <location>
        <position position="916"/>
    </location>
    <ligand>
        <name>Zn(2+)</name>
        <dbReference type="ChEBI" id="CHEBI:29105"/>
    </ligand>
</feature>
<evidence type="ECO:0000256" key="3">
    <source>
        <dbReference type="ARBA" id="ARBA00022598"/>
    </source>
</evidence>
<dbReference type="HAMAP" id="MF_02002">
    <property type="entry name" value="Ile_tRNA_synth_type1"/>
    <property type="match status" value="1"/>
</dbReference>
<evidence type="ECO:0000259" key="11">
    <source>
        <dbReference type="Pfam" id="PF00133"/>
    </source>
</evidence>
<comment type="subcellular location">
    <subcellularLocation>
        <location evidence="10">Cytoplasm</location>
    </subcellularLocation>
</comment>
<evidence type="ECO:0000256" key="8">
    <source>
        <dbReference type="ARBA" id="ARBA00025217"/>
    </source>
</evidence>
<evidence type="ECO:0000256" key="2">
    <source>
        <dbReference type="ARBA" id="ARBA00022490"/>
    </source>
</evidence>
<dbReference type="InterPro" id="IPR023585">
    <property type="entry name" value="Ile-tRNA-ligase_type1"/>
</dbReference>
<keyword evidence="3 10" id="KW-0436">Ligase</keyword>
<dbReference type="InterPro" id="IPR013155">
    <property type="entry name" value="M/V/L/I-tRNA-synth_anticd-bd"/>
</dbReference>
<comment type="function">
    <text evidence="8 10">Catalyzes the attachment of isoleucine to tRNA(Ile). As IleRS can inadvertently accommodate and process structurally similar amino acids such as valine, to avoid such errors it has two additional distinct tRNA(Ile)-dependent editing activities. One activity is designated as 'pretransfer' editing and involves the hydrolysis of activated Val-AMP. The other activity is designated 'posttransfer' editing and involves deacylation of mischarged Val-tRNA(Ile).</text>
</comment>
<dbReference type="SUPFAM" id="SSF50677">
    <property type="entry name" value="ValRS/IleRS/LeuRS editing domain"/>
    <property type="match status" value="1"/>
</dbReference>
<dbReference type="PANTHER" id="PTHR42765:SF1">
    <property type="entry name" value="ISOLEUCINE--TRNA LIGASE, MITOCHONDRIAL"/>
    <property type="match status" value="1"/>
</dbReference>
<dbReference type="InterPro" id="IPR014729">
    <property type="entry name" value="Rossmann-like_a/b/a_fold"/>
</dbReference>
<comment type="caution">
    <text evidence="13">The sequence shown here is derived from an EMBL/GenBank/DDBJ whole genome shotgun (WGS) entry which is preliminary data.</text>
</comment>
<feature type="short sequence motif" description="'HIGH' region" evidence="10">
    <location>
        <begin position="59"/>
        <end position="69"/>
    </location>
</feature>
<dbReference type="RefSeq" id="WP_379902598.1">
    <property type="nucleotide sequence ID" value="NZ_JBHRTR010000029.1"/>
</dbReference>
<keyword evidence="10" id="KW-0479">Metal-binding</keyword>
<feature type="short sequence motif" description="'KMSKS' region" evidence="10">
    <location>
        <begin position="623"/>
        <end position="627"/>
    </location>
</feature>
<evidence type="ECO:0000256" key="9">
    <source>
        <dbReference type="ARBA" id="ARBA00048359"/>
    </source>
</evidence>
<dbReference type="Gene3D" id="3.90.740.10">
    <property type="entry name" value="Valyl/Leucyl/Isoleucyl-tRNA synthetase, editing domain"/>
    <property type="match status" value="1"/>
</dbReference>
<evidence type="ECO:0000256" key="1">
    <source>
        <dbReference type="ARBA" id="ARBA00006887"/>
    </source>
</evidence>
<comment type="catalytic activity">
    <reaction evidence="9 10">
        <text>tRNA(Ile) + L-isoleucine + ATP = L-isoleucyl-tRNA(Ile) + AMP + diphosphate</text>
        <dbReference type="Rhea" id="RHEA:11060"/>
        <dbReference type="Rhea" id="RHEA-COMP:9666"/>
        <dbReference type="Rhea" id="RHEA-COMP:9695"/>
        <dbReference type="ChEBI" id="CHEBI:30616"/>
        <dbReference type="ChEBI" id="CHEBI:33019"/>
        <dbReference type="ChEBI" id="CHEBI:58045"/>
        <dbReference type="ChEBI" id="CHEBI:78442"/>
        <dbReference type="ChEBI" id="CHEBI:78528"/>
        <dbReference type="ChEBI" id="CHEBI:456215"/>
        <dbReference type="EC" id="6.1.1.5"/>
    </reaction>
</comment>
<dbReference type="GO" id="GO:0004822">
    <property type="term" value="F:isoleucine-tRNA ligase activity"/>
    <property type="evidence" value="ECO:0007669"/>
    <property type="project" value="UniProtKB-EC"/>
</dbReference>
<feature type="binding site" evidence="10">
    <location>
        <position position="932"/>
    </location>
    <ligand>
        <name>Zn(2+)</name>
        <dbReference type="ChEBI" id="CHEBI:29105"/>
    </ligand>
</feature>
<comment type="subunit">
    <text evidence="10">Monomer.</text>
</comment>
<feature type="domain" description="Methionyl/Valyl/Leucyl/Isoleucyl-tRNA synthetase anticodon-binding" evidence="12">
    <location>
        <begin position="705"/>
        <end position="855"/>
    </location>
</feature>
<dbReference type="InterPro" id="IPR009080">
    <property type="entry name" value="tRNAsynth_Ia_anticodon-bd"/>
</dbReference>
<evidence type="ECO:0000256" key="7">
    <source>
        <dbReference type="ARBA" id="ARBA00023146"/>
    </source>
</evidence>
<dbReference type="PRINTS" id="PR00984">
    <property type="entry name" value="TRNASYNTHILE"/>
</dbReference>
<comment type="domain">
    <text evidence="10">IleRS has two distinct active sites: one for aminoacylation and one for editing. The misactivated valine is translocated from the active site to the editing site, which sterically excludes the correctly activated isoleucine. The single editing site contains two valyl binding pockets, one specific for each substrate (Val-AMP or Val-tRNA(Ile)).</text>
</comment>
<dbReference type="Pfam" id="PF00133">
    <property type="entry name" value="tRNA-synt_1"/>
    <property type="match status" value="1"/>
</dbReference>
<feature type="binding site" evidence="10">
    <location>
        <position position="626"/>
    </location>
    <ligand>
        <name>ATP</name>
        <dbReference type="ChEBI" id="CHEBI:30616"/>
    </ligand>
</feature>
<dbReference type="InterPro" id="IPR002301">
    <property type="entry name" value="Ile-tRNA-ligase"/>
</dbReference>
<accession>A0ABV7L3Q8</accession>
<dbReference type="InterPro" id="IPR002300">
    <property type="entry name" value="aa-tRNA-synth_Ia"/>
</dbReference>
<dbReference type="InterPro" id="IPR033708">
    <property type="entry name" value="Anticodon_Ile_BEm"/>
</dbReference>
<dbReference type="Gene3D" id="1.10.730.20">
    <property type="match status" value="1"/>
</dbReference>
<dbReference type="Gene3D" id="1.10.10.830">
    <property type="entry name" value="Ile-tRNA synthetase CP2 domain-like"/>
    <property type="match status" value="1"/>
</dbReference>
<gene>
    <name evidence="10 13" type="primary">ileS</name>
    <name evidence="13" type="ORF">ACFOGJ_16990</name>
</gene>
<keyword evidence="10" id="KW-0862">Zinc</keyword>
<reference evidence="14" key="1">
    <citation type="journal article" date="2019" name="Int. J. Syst. Evol. Microbiol.">
        <title>The Global Catalogue of Microorganisms (GCM) 10K type strain sequencing project: providing services to taxonomists for standard genome sequencing and annotation.</title>
        <authorList>
            <consortium name="The Broad Institute Genomics Platform"/>
            <consortium name="The Broad Institute Genome Sequencing Center for Infectious Disease"/>
            <person name="Wu L."/>
            <person name="Ma J."/>
        </authorList>
    </citation>
    <scope>NUCLEOTIDE SEQUENCE [LARGE SCALE GENOMIC DNA]</scope>
    <source>
        <strain evidence="14">KCTC 42964</strain>
    </source>
</reference>
<feature type="binding site" evidence="10">
    <location>
        <position position="935"/>
    </location>
    <ligand>
        <name>Zn(2+)</name>
        <dbReference type="ChEBI" id="CHEBI:29105"/>
    </ligand>
</feature>
<comment type="similarity">
    <text evidence="1 10">Belongs to the class-I aminoacyl-tRNA synthetase family. IleS type 1 subfamily.</text>
</comment>
<dbReference type="Pfam" id="PF08264">
    <property type="entry name" value="Anticodon_1"/>
    <property type="match status" value="1"/>
</dbReference>
<dbReference type="EMBL" id="JBHRTR010000029">
    <property type="protein sequence ID" value="MFC3228943.1"/>
    <property type="molecule type" value="Genomic_DNA"/>
</dbReference>
<proteinExistence type="inferred from homology"/>
<evidence type="ECO:0000313" key="14">
    <source>
        <dbReference type="Proteomes" id="UP001595528"/>
    </source>
</evidence>
<feature type="binding site" evidence="10">
    <location>
        <position position="919"/>
    </location>
    <ligand>
        <name>Zn(2+)</name>
        <dbReference type="ChEBI" id="CHEBI:29105"/>
    </ligand>
</feature>
<keyword evidence="14" id="KW-1185">Reference proteome</keyword>